<comment type="caution">
    <text evidence="2">The sequence shown here is derived from an EMBL/GenBank/DDBJ whole genome shotgun (WGS) entry which is preliminary data.</text>
</comment>
<dbReference type="RefSeq" id="WP_256408530.1">
    <property type="nucleotide sequence ID" value="NZ_JANHDN010000003.1"/>
</dbReference>
<protein>
    <submittedName>
        <fullName evidence="2">Uncharacterized protein</fullName>
    </submittedName>
</protein>
<dbReference type="EMBL" id="JBHTBL010000004">
    <property type="protein sequence ID" value="MFC7324069.1"/>
    <property type="molecule type" value="Genomic_DNA"/>
</dbReference>
<evidence type="ECO:0000313" key="3">
    <source>
        <dbReference type="Proteomes" id="UP001596545"/>
    </source>
</evidence>
<evidence type="ECO:0000256" key="1">
    <source>
        <dbReference type="SAM" id="MobiDB-lite"/>
    </source>
</evidence>
<organism evidence="2 3">
    <name type="scientific">Halorubrum rutilum</name>
    <dbReference type="NCBI Taxonomy" id="1364933"/>
    <lineage>
        <taxon>Archaea</taxon>
        <taxon>Methanobacteriati</taxon>
        <taxon>Methanobacteriota</taxon>
        <taxon>Stenosarchaea group</taxon>
        <taxon>Halobacteria</taxon>
        <taxon>Halobacteriales</taxon>
        <taxon>Haloferacaceae</taxon>
        <taxon>Halorubrum</taxon>
    </lineage>
</organism>
<dbReference type="Proteomes" id="UP001596545">
    <property type="component" value="Unassembled WGS sequence"/>
</dbReference>
<feature type="region of interest" description="Disordered" evidence="1">
    <location>
        <begin position="1"/>
        <end position="30"/>
    </location>
</feature>
<gene>
    <name evidence="2" type="ORF">ACFQMF_05660</name>
</gene>
<reference evidence="2 3" key="1">
    <citation type="journal article" date="2019" name="Int. J. Syst. Evol. Microbiol.">
        <title>The Global Catalogue of Microorganisms (GCM) 10K type strain sequencing project: providing services to taxonomists for standard genome sequencing and annotation.</title>
        <authorList>
            <consortium name="The Broad Institute Genomics Platform"/>
            <consortium name="The Broad Institute Genome Sequencing Center for Infectious Disease"/>
            <person name="Wu L."/>
            <person name="Ma J."/>
        </authorList>
    </citation>
    <scope>NUCLEOTIDE SEQUENCE [LARGE SCALE GENOMIC DNA]</scope>
    <source>
        <strain evidence="2 3">CGMCC 1.12554</strain>
    </source>
</reference>
<evidence type="ECO:0000313" key="2">
    <source>
        <dbReference type="EMBL" id="MFC7324069.1"/>
    </source>
</evidence>
<name>A0ABD6AIM3_9EURY</name>
<accession>A0ABD6AIM3</accession>
<keyword evidence="3" id="KW-1185">Reference proteome</keyword>
<feature type="compositionally biased region" description="Acidic residues" evidence="1">
    <location>
        <begin position="16"/>
        <end position="30"/>
    </location>
</feature>
<sequence>MTDRSESSEPAVAANDDADDGDEPEEDGLEYLDEIEDGAGCTEVWEHLSERRETERRAAEREE</sequence>
<dbReference type="AlphaFoldDB" id="A0ABD6AIM3"/>
<proteinExistence type="predicted"/>